<dbReference type="Gene3D" id="3.40.50.1820">
    <property type="entry name" value="alpha/beta hydrolase"/>
    <property type="match status" value="1"/>
</dbReference>
<sequence>GFKGTSSQDKLDFLSRMTASEILTKIPLLYGPPVIDGVFLPDYPYNLYKQGKYNKVDYLLGFNSHEGLLASHMIFNQIESTIHLNNVSAFRGLLRRIVGHNFRYNHDTITDAIMDEYTADHDITNVQRTEQLMCDIYGDMVIIAPTVELLTCTNLITGLVIPRHQNGQQQTIQMSLCLYLVSLTKLTSPTTSLKKRQR</sequence>
<name>A0A8S4PBR6_OWEFU</name>
<evidence type="ECO:0000313" key="2">
    <source>
        <dbReference type="EMBL" id="CAH1791126.1"/>
    </source>
</evidence>
<evidence type="ECO:0000259" key="1">
    <source>
        <dbReference type="Pfam" id="PF00135"/>
    </source>
</evidence>
<dbReference type="PANTHER" id="PTHR11559">
    <property type="entry name" value="CARBOXYLESTERASE"/>
    <property type="match status" value="1"/>
</dbReference>
<dbReference type="EMBL" id="CAIIXF020000008">
    <property type="protein sequence ID" value="CAH1791126.1"/>
    <property type="molecule type" value="Genomic_DNA"/>
</dbReference>
<dbReference type="SUPFAM" id="SSF53474">
    <property type="entry name" value="alpha/beta-Hydrolases"/>
    <property type="match status" value="1"/>
</dbReference>
<dbReference type="InterPro" id="IPR029058">
    <property type="entry name" value="AB_hydrolase_fold"/>
</dbReference>
<feature type="non-terminal residue" evidence="2">
    <location>
        <position position="198"/>
    </location>
</feature>
<comment type="caution">
    <text evidence="2">The sequence shown here is derived from an EMBL/GenBank/DDBJ whole genome shotgun (WGS) entry which is preliminary data.</text>
</comment>
<organism evidence="2 3">
    <name type="scientific">Owenia fusiformis</name>
    <name type="common">Polychaete worm</name>
    <dbReference type="NCBI Taxonomy" id="6347"/>
    <lineage>
        <taxon>Eukaryota</taxon>
        <taxon>Metazoa</taxon>
        <taxon>Spiralia</taxon>
        <taxon>Lophotrochozoa</taxon>
        <taxon>Annelida</taxon>
        <taxon>Polychaeta</taxon>
        <taxon>Sedentaria</taxon>
        <taxon>Canalipalpata</taxon>
        <taxon>Sabellida</taxon>
        <taxon>Oweniida</taxon>
        <taxon>Oweniidae</taxon>
        <taxon>Owenia</taxon>
    </lineage>
</organism>
<accession>A0A8S4PBR6</accession>
<dbReference type="Pfam" id="PF00135">
    <property type="entry name" value="COesterase"/>
    <property type="match status" value="1"/>
</dbReference>
<dbReference type="InterPro" id="IPR050309">
    <property type="entry name" value="Type-B_Carboxylest/Lipase"/>
</dbReference>
<evidence type="ECO:0000313" key="3">
    <source>
        <dbReference type="Proteomes" id="UP000749559"/>
    </source>
</evidence>
<dbReference type="AlphaFoldDB" id="A0A8S4PBR6"/>
<protein>
    <recommendedName>
        <fullName evidence="1">Carboxylesterase type B domain-containing protein</fullName>
    </recommendedName>
</protein>
<dbReference type="Proteomes" id="UP000749559">
    <property type="component" value="Unassembled WGS sequence"/>
</dbReference>
<dbReference type="InterPro" id="IPR002018">
    <property type="entry name" value="CarbesteraseB"/>
</dbReference>
<gene>
    <name evidence="2" type="ORF">OFUS_LOCUS16247</name>
</gene>
<feature type="domain" description="Carboxylesterase type B" evidence="1">
    <location>
        <begin position="2"/>
        <end position="150"/>
    </location>
</feature>
<reference evidence="2" key="1">
    <citation type="submission" date="2022-03" db="EMBL/GenBank/DDBJ databases">
        <authorList>
            <person name="Martin C."/>
        </authorList>
    </citation>
    <scope>NUCLEOTIDE SEQUENCE</scope>
</reference>
<proteinExistence type="predicted"/>
<keyword evidence="3" id="KW-1185">Reference proteome</keyword>